<dbReference type="CDD" id="cd20379">
    <property type="entry name" value="Tudor_dTUD-like"/>
    <property type="match status" value="1"/>
</dbReference>
<dbReference type="STRING" id="10228.B3S3K6"/>
<feature type="region of interest" description="Disordered" evidence="1">
    <location>
        <begin position="499"/>
        <end position="590"/>
    </location>
</feature>
<feature type="domain" description="Tudor" evidence="3">
    <location>
        <begin position="912"/>
        <end position="1031"/>
    </location>
</feature>
<dbReference type="Proteomes" id="UP000009022">
    <property type="component" value="Unassembled WGS sequence"/>
</dbReference>
<reference evidence="4 5" key="1">
    <citation type="journal article" date="2008" name="Nature">
        <title>The Trichoplax genome and the nature of placozoans.</title>
        <authorList>
            <person name="Srivastava M."/>
            <person name="Begovic E."/>
            <person name="Chapman J."/>
            <person name="Putnam N.H."/>
            <person name="Hellsten U."/>
            <person name="Kawashima T."/>
            <person name="Kuo A."/>
            <person name="Mitros T."/>
            <person name="Salamov A."/>
            <person name="Carpenter M.L."/>
            <person name="Signorovitch A.Y."/>
            <person name="Moreno M.A."/>
            <person name="Kamm K."/>
            <person name="Grimwood J."/>
            <person name="Schmutz J."/>
            <person name="Shapiro H."/>
            <person name="Grigoriev I.V."/>
            <person name="Buss L.W."/>
            <person name="Schierwater B."/>
            <person name="Dellaporta S.L."/>
            <person name="Rokhsar D.S."/>
        </authorList>
    </citation>
    <scope>NUCLEOTIDE SEQUENCE [LARGE SCALE GENOMIC DNA]</scope>
    <source>
        <strain evidence="4 5">Grell-BS-1999</strain>
    </source>
</reference>
<sequence length="1311" mass="148817">MSKPRANFATMFAGQIQQNPVEITIQFEKMPSHHFMNSLTEFLPQFGLIVDGPIINYSRTPTVRVSFKLRDDAFRCKRALDKISEMVIDDEMSTKFSISNAQIHDMSILETMYKLSTFANTQDTAEKFMLQIERAFNPDHTGTDMNSEMTDTDTEKSIYSVDTTSNHDSDSSTAFKEYNLCKVTIRIRYLPNEITKKQFSDQLEKITTTKFDTKFESAKYPSFGRIGLITFESEEEAFKITQILSNHKINDKTIDVQFIDKRKRTLYLKKAFAEYQLRNEISEKNKNVFQELFTILKKKSQTLDKDLKASTNTRVICISRIPRSVDQERIKEIFENFGKIKILGGREYSRKGNWHIFIKFSSEIDGLASYHAANLMPSNVLFTSCSWSTRSETEKNKRLEKLHRVFEKFLSRFASEMSLSNSSAKNFTNNVQVDEMESDTNTRNNTSWRSSVLINASSKSIDARRDLNNTPLNKDAKQVDSQIDGKLTSEDITDSITRSLRSSSINDGYPDSSSYESSTSDVRKIDHRKTSSKHRSMERSTVDAHQTSDTNNSLFSNDEAPSNKARHSPKKKIALSRATTGNNNKSVDPHVHDNLSYNDFNYPTINSSNKDSMVLPLAATWCNDGCSFWGKISSEAFKLGDIVGSIYPSKCWVKINSNEVKVGRIYGVVTNKLHRVRVLALDTVTTVAFIDSGGSIQNVNLNSLYKLPEYLHYTQSGPYPFKLYGTDTLDGSARIEGKRHLAALLDTASHLYAVVIDEKFSNQIEVIIFLPDNLQESLNEQVSRSRYAFLNVENSEFLRNILMAKDKVKEFTMLQLDITDNQLQSIRSTSEQLSNTQSSLSAASGHPNLKETVPSMDKNIIETEDHNISTRGQNTASTNVPILSNRNNNLEEASTDTDNECIDSLSYEELVVSATIDIAITDVVNPNYFLVKSLEPDREIQQYSDIRDLMDKRYSKNVRSVNINELSCGKAYSAFFAEHWRRVIIDTIGNENAEIHCVDEGIVQTIDLNEIKPLFKSVAQSYASIYPCTLYGITNPDNCESWVPDIVDWFKGLVLNVNVLLKAKIILRDEYNYHIDLFVNNENGLTNINRILVEKNLCKLNWDSHRFLCKIHSFHRMIKESLLPINQANLLSSENLIKVEVTNIINPGLFWLHCCDETGQMNKHYLENMKVAMQTVGHKGISVGKIYFIGTQSSGWYRGLIMRLLPNKQAAVLNIDYGTTDCISLADIGANYNESDPVPPLAMQCSLHKCIGTLQDGEWNTESISSFRNLVTLGNLKARFISISNDGSLMHIVIQSFIMIVNLFIMIVNLL</sequence>
<feature type="region of interest" description="Disordered" evidence="1">
    <location>
        <begin position="465"/>
        <end position="486"/>
    </location>
</feature>
<evidence type="ECO:0000256" key="1">
    <source>
        <dbReference type="SAM" id="MobiDB-lite"/>
    </source>
</evidence>
<dbReference type="CTD" id="6756058"/>
<dbReference type="GO" id="GO:0003676">
    <property type="term" value="F:nucleic acid binding"/>
    <property type="evidence" value="ECO:0007669"/>
    <property type="project" value="InterPro"/>
</dbReference>
<dbReference type="InterPro" id="IPR012677">
    <property type="entry name" value="Nucleotide-bd_a/b_plait_sf"/>
</dbReference>
<gene>
    <name evidence="4" type="ORF">TRIADDRAFT_58757</name>
</gene>
<evidence type="ECO:0000313" key="4">
    <source>
        <dbReference type="EMBL" id="EDV22980.1"/>
    </source>
</evidence>
<dbReference type="Pfam" id="PF00567">
    <property type="entry name" value="TUDOR"/>
    <property type="match status" value="2"/>
</dbReference>
<feature type="compositionally biased region" description="Basic residues" evidence="1">
    <location>
        <begin position="525"/>
        <end position="534"/>
    </location>
</feature>
<dbReference type="CDD" id="cd00590">
    <property type="entry name" value="RRM_SF"/>
    <property type="match status" value="1"/>
</dbReference>
<feature type="compositionally biased region" description="Polar residues" evidence="1">
    <location>
        <begin position="829"/>
        <end position="842"/>
    </location>
</feature>
<dbReference type="PANTHER" id="PTHR22948">
    <property type="entry name" value="TUDOR DOMAIN CONTAINING PROTEIN"/>
    <property type="match status" value="1"/>
</dbReference>
<evidence type="ECO:0000259" key="3">
    <source>
        <dbReference type="Pfam" id="PF00567"/>
    </source>
</evidence>
<dbReference type="InterPro" id="IPR035437">
    <property type="entry name" value="SNase_OB-fold_sf"/>
</dbReference>
<feature type="region of interest" description="Disordered" evidence="1">
    <location>
        <begin position="430"/>
        <end position="449"/>
    </location>
</feature>
<dbReference type="InterPro" id="IPR002999">
    <property type="entry name" value="Tudor"/>
</dbReference>
<dbReference type="InParanoid" id="B3S3K6"/>
<dbReference type="EMBL" id="DS985248">
    <property type="protein sequence ID" value="EDV22980.1"/>
    <property type="molecule type" value="Genomic_DNA"/>
</dbReference>
<keyword evidence="2" id="KW-0812">Transmembrane</keyword>
<protein>
    <recommendedName>
        <fullName evidence="3">Tudor domain-containing protein</fullName>
    </recommendedName>
</protein>
<feature type="compositionally biased region" description="Polar residues" evidence="1">
    <location>
        <begin position="869"/>
        <end position="892"/>
    </location>
</feature>
<keyword evidence="5" id="KW-1185">Reference proteome</keyword>
<feature type="region of interest" description="Disordered" evidence="1">
    <location>
        <begin position="829"/>
        <end position="852"/>
    </location>
</feature>
<accession>B3S3K6</accession>
<dbReference type="InterPro" id="IPR035979">
    <property type="entry name" value="RBD_domain_sf"/>
</dbReference>
<evidence type="ECO:0000313" key="5">
    <source>
        <dbReference type="Proteomes" id="UP000009022"/>
    </source>
</evidence>
<dbReference type="KEGG" id="tad:TRIADDRAFT_58757"/>
<dbReference type="GeneID" id="6756058"/>
<dbReference type="RefSeq" id="XP_002114846.1">
    <property type="nucleotide sequence ID" value="XM_002114810.1"/>
</dbReference>
<dbReference type="Gene3D" id="2.30.30.140">
    <property type="match status" value="2"/>
</dbReference>
<dbReference type="Gene3D" id="3.30.70.330">
    <property type="match status" value="1"/>
</dbReference>
<dbReference type="Gene3D" id="2.40.50.90">
    <property type="match status" value="2"/>
</dbReference>
<feature type="compositionally biased region" description="Polar residues" evidence="1">
    <location>
        <begin position="543"/>
        <end position="560"/>
    </location>
</feature>
<feature type="transmembrane region" description="Helical" evidence="2">
    <location>
        <begin position="1289"/>
        <end position="1310"/>
    </location>
</feature>
<organism evidence="4 5">
    <name type="scientific">Trichoplax adhaerens</name>
    <name type="common">Trichoplax reptans</name>
    <dbReference type="NCBI Taxonomy" id="10228"/>
    <lineage>
        <taxon>Eukaryota</taxon>
        <taxon>Metazoa</taxon>
        <taxon>Placozoa</taxon>
        <taxon>Uniplacotomia</taxon>
        <taxon>Trichoplacea</taxon>
        <taxon>Trichoplacidae</taxon>
        <taxon>Trichoplax</taxon>
    </lineage>
</organism>
<name>B3S3K6_TRIAD</name>
<keyword evidence="2" id="KW-0472">Membrane</keyword>
<dbReference type="InterPro" id="IPR050621">
    <property type="entry name" value="Tudor_domain_containing"/>
</dbReference>
<feature type="domain" description="Tudor" evidence="3">
    <location>
        <begin position="1135"/>
        <end position="1248"/>
    </location>
</feature>
<feature type="region of interest" description="Disordered" evidence="1">
    <location>
        <begin position="864"/>
        <end position="896"/>
    </location>
</feature>
<feature type="compositionally biased region" description="Basic residues" evidence="1">
    <location>
        <begin position="564"/>
        <end position="574"/>
    </location>
</feature>
<evidence type="ECO:0000256" key="2">
    <source>
        <dbReference type="SAM" id="Phobius"/>
    </source>
</evidence>
<feature type="compositionally biased region" description="Polar residues" evidence="1">
    <location>
        <begin position="577"/>
        <end position="586"/>
    </location>
</feature>
<dbReference type="SUPFAM" id="SSF63748">
    <property type="entry name" value="Tudor/PWWP/MBT"/>
    <property type="match status" value="2"/>
</dbReference>
<feature type="compositionally biased region" description="Polar residues" evidence="1">
    <location>
        <begin position="439"/>
        <end position="449"/>
    </location>
</feature>
<dbReference type="PANTHER" id="PTHR22948:SF29">
    <property type="entry name" value="FI02030P-RELATED"/>
    <property type="match status" value="1"/>
</dbReference>
<dbReference type="HOGENOM" id="CLU_260716_0_0_1"/>
<dbReference type="OrthoDB" id="341421at2759"/>
<dbReference type="SUPFAM" id="SSF54928">
    <property type="entry name" value="RNA-binding domain, RBD"/>
    <property type="match status" value="1"/>
</dbReference>
<keyword evidence="2" id="KW-1133">Transmembrane helix</keyword>
<proteinExistence type="predicted"/>